<dbReference type="InterPro" id="IPR018062">
    <property type="entry name" value="HTH_AraC-typ_CS"/>
</dbReference>
<evidence type="ECO:0000256" key="3">
    <source>
        <dbReference type="ARBA" id="ARBA00023163"/>
    </source>
</evidence>
<dbReference type="RefSeq" id="WP_055660031.1">
    <property type="nucleotide sequence ID" value="NZ_CABIXC010000023.1"/>
</dbReference>
<evidence type="ECO:0000313" key="8">
    <source>
        <dbReference type="Proteomes" id="UP000261257"/>
    </source>
</evidence>
<dbReference type="PROSITE" id="PS01124">
    <property type="entry name" value="HTH_ARAC_FAMILY_2"/>
    <property type="match status" value="1"/>
</dbReference>
<feature type="domain" description="HTH araC/xylS-type" evidence="4">
    <location>
        <begin position="205"/>
        <end position="277"/>
    </location>
</feature>
<dbReference type="SUPFAM" id="SSF51215">
    <property type="entry name" value="Regulatory protein AraC"/>
    <property type="match status" value="1"/>
</dbReference>
<dbReference type="GO" id="GO:0003700">
    <property type="term" value="F:DNA-binding transcription factor activity"/>
    <property type="evidence" value="ECO:0007669"/>
    <property type="project" value="InterPro"/>
</dbReference>
<dbReference type="Pfam" id="PF12833">
    <property type="entry name" value="HTH_18"/>
    <property type="match status" value="1"/>
</dbReference>
<keyword evidence="3" id="KW-0804">Transcription</keyword>
<dbReference type="PANTHER" id="PTHR43280:SF2">
    <property type="entry name" value="HTH-TYPE TRANSCRIPTIONAL REGULATOR EXSA"/>
    <property type="match status" value="1"/>
</dbReference>
<evidence type="ECO:0000259" key="4">
    <source>
        <dbReference type="PROSITE" id="PS01124"/>
    </source>
</evidence>
<dbReference type="SUPFAM" id="SSF46689">
    <property type="entry name" value="Homeodomain-like"/>
    <property type="match status" value="1"/>
</dbReference>
<evidence type="ECO:0000313" key="6">
    <source>
        <dbReference type="EMBL" id="RGM03044.1"/>
    </source>
</evidence>
<dbReference type="InterPro" id="IPR014710">
    <property type="entry name" value="RmlC-like_jellyroll"/>
</dbReference>
<dbReference type="Proteomes" id="UP000261257">
    <property type="component" value="Unassembled WGS sequence"/>
</dbReference>
<proteinExistence type="predicted"/>
<dbReference type="InterPro" id="IPR009057">
    <property type="entry name" value="Homeodomain-like_sf"/>
</dbReference>
<evidence type="ECO:0000256" key="1">
    <source>
        <dbReference type="ARBA" id="ARBA00023015"/>
    </source>
</evidence>
<reference evidence="6 8" key="2">
    <citation type="submission" date="2018-08" db="EMBL/GenBank/DDBJ databases">
        <title>A genome reference for cultivated species of the human gut microbiota.</title>
        <authorList>
            <person name="Zou Y."/>
            <person name="Xue W."/>
            <person name="Luo G."/>
        </authorList>
    </citation>
    <scope>NUCLEOTIDE SEQUENCE [LARGE SCALE GENOMIC DNA]</scope>
    <source>
        <strain evidence="6 8">TF05-11AC</strain>
    </source>
</reference>
<dbReference type="InterPro" id="IPR018060">
    <property type="entry name" value="HTH_AraC"/>
</dbReference>
<evidence type="ECO:0000256" key="2">
    <source>
        <dbReference type="ARBA" id="ARBA00023125"/>
    </source>
</evidence>
<protein>
    <submittedName>
        <fullName evidence="5">AraC family HTH transcriptional regulator</fullName>
    </submittedName>
    <submittedName>
        <fullName evidence="6">Helix-turn-helix domain-containing protein</fullName>
    </submittedName>
</protein>
<dbReference type="GO" id="GO:0043565">
    <property type="term" value="F:sequence-specific DNA binding"/>
    <property type="evidence" value="ECO:0007669"/>
    <property type="project" value="InterPro"/>
</dbReference>
<name>A0A174M0S6_9FIRM</name>
<reference evidence="5 7" key="1">
    <citation type="submission" date="2015-09" db="EMBL/GenBank/DDBJ databases">
        <authorList>
            <consortium name="Pathogen Informatics"/>
        </authorList>
    </citation>
    <scope>NUCLEOTIDE SEQUENCE [LARGE SCALE GENOMIC DNA]</scope>
    <source>
        <strain evidence="5 7">2789STDY5608850</strain>
    </source>
</reference>
<dbReference type="InterPro" id="IPR020449">
    <property type="entry name" value="Tscrpt_reg_AraC-type_HTH"/>
</dbReference>
<dbReference type="Proteomes" id="UP000095651">
    <property type="component" value="Unassembled WGS sequence"/>
</dbReference>
<dbReference type="SMART" id="SM00342">
    <property type="entry name" value="HTH_ARAC"/>
    <property type="match status" value="1"/>
</dbReference>
<organism evidence="5 7">
    <name type="scientific">Hungatella hathewayi</name>
    <dbReference type="NCBI Taxonomy" id="154046"/>
    <lineage>
        <taxon>Bacteria</taxon>
        <taxon>Bacillati</taxon>
        <taxon>Bacillota</taxon>
        <taxon>Clostridia</taxon>
        <taxon>Lachnospirales</taxon>
        <taxon>Lachnospiraceae</taxon>
        <taxon>Hungatella</taxon>
    </lineage>
</organism>
<dbReference type="InterPro" id="IPR013096">
    <property type="entry name" value="Cupin_2"/>
</dbReference>
<dbReference type="Gene3D" id="2.60.120.10">
    <property type="entry name" value="Jelly Rolls"/>
    <property type="match status" value="1"/>
</dbReference>
<dbReference type="PROSITE" id="PS00041">
    <property type="entry name" value="HTH_ARAC_FAMILY_1"/>
    <property type="match status" value="1"/>
</dbReference>
<dbReference type="PRINTS" id="PR00032">
    <property type="entry name" value="HTHARAC"/>
</dbReference>
<keyword evidence="1" id="KW-0805">Transcription regulation</keyword>
<dbReference type="Gene3D" id="1.10.10.60">
    <property type="entry name" value="Homeodomain-like"/>
    <property type="match status" value="2"/>
</dbReference>
<dbReference type="EMBL" id="QSSQ01000016">
    <property type="protein sequence ID" value="RGM03044.1"/>
    <property type="molecule type" value="Genomic_DNA"/>
</dbReference>
<evidence type="ECO:0000313" key="7">
    <source>
        <dbReference type="Proteomes" id="UP000095651"/>
    </source>
</evidence>
<dbReference type="PANTHER" id="PTHR43280">
    <property type="entry name" value="ARAC-FAMILY TRANSCRIPTIONAL REGULATOR"/>
    <property type="match status" value="1"/>
</dbReference>
<sequence>MKIEFYREQDWLFSGEDGICTKIAFQDADTRSHNHNYYEFFLVGAGSATHHINDKKKIVNTGALVFIRPKDVHSFQNPSSDFCFYNLLVSRGTMDSCFSFLGTGCNADQLMENEMPPFRQLLPAELNNLLPSFEQLAIAHELNIVRFNTLLRAATVNLLTSYFLSYNLKLSHDIPTWLGLLALEMQKQQNYQEGLNALYRISQKSPEYLCRVFKKHLNKTPTEFINDIRIANAKLALEYTNRSILQICEEVGFDNTSHFYHLFKKDTGLSPKAFRELSSEVSVSQAP</sequence>
<accession>A0A174M0S6</accession>
<evidence type="ECO:0000313" key="5">
    <source>
        <dbReference type="EMBL" id="CUP27389.1"/>
    </source>
</evidence>
<dbReference type="EMBL" id="CYZE01000023">
    <property type="protein sequence ID" value="CUP27389.1"/>
    <property type="molecule type" value="Genomic_DNA"/>
</dbReference>
<keyword evidence="2" id="KW-0238">DNA-binding</keyword>
<dbReference type="InterPro" id="IPR037923">
    <property type="entry name" value="HTH-like"/>
</dbReference>
<gene>
    <name evidence="5" type="primary">chbR_3</name>
    <name evidence="6" type="ORF">DXC39_16260</name>
    <name evidence="5" type="ORF">ERS852407_05488</name>
</gene>
<dbReference type="AlphaFoldDB" id="A0A174M0S6"/>
<dbReference type="Pfam" id="PF07883">
    <property type="entry name" value="Cupin_2"/>
    <property type="match status" value="1"/>
</dbReference>